<sequence length="140" mass="15449">MGKSRSRVVRKKSAAMEARGAVPRTVKRSLALIRILSPKPQTAGRGRGGSHRPAAGQRLKGEDSAMATPMHNAQTLLEKIQSLPTDRIAEVEDFVDFLRERATARKTTGKEPLDFPVDDLGPWPEGLSLRREDMYGDDGR</sequence>
<dbReference type="Proteomes" id="UP001296776">
    <property type="component" value="Unassembled WGS sequence"/>
</dbReference>
<dbReference type="InterPro" id="IPR018739">
    <property type="entry name" value="DUF2281"/>
</dbReference>
<feature type="region of interest" description="Disordered" evidence="1">
    <location>
        <begin position="1"/>
        <end position="21"/>
    </location>
</feature>
<feature type="region of interest" description="Disordered" evidence="1">
    <location>
        <begin position="105"/>
        <end position="140"/>
    </location>
</feature>
<feature type="compositionally biased region" description="Basic residues" evidence="1">
    <location>
        <begin position="1"/>
        <end position="13"/>
    </location>
</feature>
<reference evidence="3" key="2">
    <citation type="journal article" date="2020" name="Microorganisms">
        <title>Osmotic Adaptation and Compatible Solute Biosynthesis of Phototrophic Bacteria as Revealed from Genome Analyses.</title>
        <authorList>
            <person name="Imhoff J.F."/>
            <person name="Rahn T."/>
            <person name="Kunzel S."/>
            <person name="Keller A."/>
            <person name="Neulinger S.C."/>
        </authorList>
    </citation>
    <scope>NUCLEOTIDE SEQUENCE</scope>
    <source>
        <strain evidence="3">DSM 11080</strain>
    </source>
</reference>
<dbReference type="AlphaFoldDB" id="A0AAJ0U8P0"/>
<feature type="domain" description="DUF2281" evidence="2">
    <location>
        <begin position="75"/>
        <end position="113"/>
    </location>
</feature>
<evidence type="ECO:0000313" key="3">
    <source>
        <dbReference type="EMBL" id="MBK1707378.1"/>
    </source>
</evidence>
<protein>
    <recommendedName>
        <fullName evidence="2">DUF2281 domain-containing protein</fullName>
    </recommendedName>
</protein>
<reference evidence="3" key="1">
    <citation type="submission" date="2017-08" db="EMBL/GenBank/DDBJ databases">
        <authorList>
            <person name="Imhoff J.F."/>
            <person name="Rahn T."/>
            <person name="Kuenzel S."/>
            <person name="Neulinger S.C."/>
        </authorList>
    </citation>
    <scope>NUCLEOTIDE SEQUENCE</scope>
    <source>
        <strain evidence="3">DSM 11080</strain>
    </source>
</reference>
<evidence type="ECO:0000256" key="1">
    <source>
        <dbReference type="SAM" id="MobiDB-lite"/>
    </source>
</evidence>
<evidence type="ECO:0000313" key="4">
    <source>
        <dbReference type="Proteomes" id="UP001296776"/>
    </source>
</evidence>
<feature type="region of interest" description="Disordered" evidence="1">
    <location>
        <begin position="36"/>
        <end position="65"/>
    </location>
</feature>
<organism evidence="3 4">
    <name type="scientific">Halochromatium glycolicum</name>
    <dbReference type="NCBI Taxonomy" id="85075"/>
    <lineage>
        <taxon>Bacteria</taxon>
        <taxon>Pseudomonadati</taxon>
        <taxon>Pseudomonadota</taxon>
        <taxon>Gammaproteobacteria</taxon>
        <taxon>Chromatiales</taxon>
        <taxon>Chromatiaceae</taxon>
        <taxon>Halochromatium</taxon>
    </lineage>
</organism>
<proteinExistence type="predicted"/>
<comment type="caution">
    <text evidence="3">The sequence shown here is derived from an EMBL/GenBank/DDBJ whole genome shotgun (WGS) entry which is preliminary data.</text>
</comment>
<feature type="compositionally biased region" description="Basic and acidic residues" evidence="1">
    <location>
        <begin position="128"/>
        <end position="140"/>
    </location>
</feature>
<keyword evidence="4" id="KW-1185">Reference proteome</keyword>
<gene>
    <name evidence="3" type="ORF">CKO40_23315</name>
</gene>
<name>A0AAJ0U8P0_9GAMM</name>
<accession>A0AAJ0U8P0</accession>
<dbReference type="EMBL" id="NRSJ01000091">
    <property type="protein sequence ID" value="MBK1707378.1"/>
    <property type="molecule type" value="Genomic_DNA"/>
</dbReference>
<evidence type="ECO:0000259" key="2">
    <source>
        <dbReference type="Pfam" id="PF10047"/>
    </source>
</evidence>
<dbReference type="Pfam" id="PF10047">
    <property type="entry name" value="DUF2281"/>
    <property type="match status" value="1"/>
</dbReference>